<sequence>MRSLARVLFWAPLCLGAVLETYHELEKLGLDFDFIVVGGGNAGNVVANRLSENAEHSVLVLEAGGSHEGNMFLQTPLLAGLTTPFTSTDWNYTTLPQTGFGGRQIPYPRGYVLGGSSSVNYLAYTRGSKEDYDRIAVLVDDERWSWDGLLPFMLKNERFTEPADRHDMTGQFDPTVHGLEGVTSVSLNGHRMEIDELVLRAMEEDDEFALNVDMNSGYPLGIGFTQLTSLNGERSSSATSYLAPEFVARPNLQVLLHARVMRVLQNEKNDFRTVEFRDPEGSIFSVTAKKEVILSAGSVNTPNLLMHSGIGNATTLAGLGIEPHIDLPSVGQNLTDHPLLTLTWEVNATKITNDAVFHDHPPGSQAAAIEEWTTKRTGPVTNDLMSHLAWLRVPENASIFENHPDPSAGPNTPHVEIMLGSGYLGSPPFLGNFQNAVLAVVSPAARGSISIGSSDPLAPPLIDPNVLSTEVDMFFMRFVVRSAIRFFKRAAFAEYIVGPPIGLPASLVDWEANQDVVWEEALMMQAPLAAGRNDTTSSTSQNDVDAELDVYIRAHAGTVFHPVGTASMSPIGAEWGVVDPDLRVKGVNGLRIVDLSVLPLIPSAHTQAAAYAIGERGAEMIKESW</sequence>
<keyword evidence="5" id="KW-0732">Signal</keyword>
<keyword evidence="4" id="KW-0274">FAD</keyword>
<dbReference type="Pfam" id="PF05199">
    <property type="entry name" value="GMC_oxred_C"/>
    <property type="match status" value="1"/>
</dbReference>
<dbReference type="SUPFAM" id="SSF54373">
    <property type="entry name" value="FAD-linked reductases, C-terminal domain"/>
    <property type="match status" value="1"/>
</dbReference>
<dbReference type="SUPFAM" id="SSF51905">
    <property type="entry name" value="FAD/NAD(P)-binding domain"/>
    <property type="match status" value="1"/>
</dbReference>
<protein>
    <submittedName>
        <fullName evidence="7">Alcohol oxidase</fullName>
    </submittedName>
</protein>
<evidence type="ECO:0000256" key="3">
    <source>
        <dbReference type="ARBA" id="ARBA00022630"/>
    </source>
</evidence>
<feature type="domain" description="Glucose-methanol-choline oxidoreductase N-terminal" evidence="6">
    <location>
        <begin position="297"/>
        <end position="311"/>
    </location>
</feature>
<name>A0ABQ0LAF1_MYCCL</name>
<organism evidence="7 8">
    <name type="scientific">Mycena chlorophos</name>
    <name type="common">Agaric fungus</name>
    <name type="synonym">Agaricus chlorophos</name>
    <dbReference type="NCBI Taxonomy" id="658473"/>
    <lineage>
        <taxon>Eukaryota</taxon>
        <taxon>Fungi</taxon>
        <taxon>Dikarya</taxon>
        <taxon>Basidiomycota</taxon>
        <taxon>Agaricomycotina</taxon>
        <taxon>Agaricomycetes</taxon>
        <taxon>Agaricomycetidae</taxon>
        <taxon>Agaricales</taxon>
        <taxon>Marasmiineae</taxon>
        <taxon>Mycenaceae</taxon>
        <taxon>Mycena</taxon>
    </lineage>
</organism>
<dbReference type="PIRSF" id="PIRSF000137">
    <property type="entry name" value="Alcohol_oxidase"/>
    <property type="match status" value="1"/>
</dbReference>
<dbReference type="InterPro" id="IPR036188">
    <property type="entry name" value="FAD/NAD-bd_sf"/>
</dbReference>
<dbReference type="Proteomes" id="UP000815677">
    <property type="component" value="Unassembled WGS sequence"/>
</dbReference>
<keyword evidence="3" id="KW-0285">Flavoprotein</keyword>
<evidence type="ECO:0000256" key="1">
    <source>
        <dbReference type="ARBA" id="ARBA00001974"/>
    </source>
</evidence>
<dbReference type="Gene3D" id="3.50.50.60">
    <property type="entry name" value="FAD/NAD(P)-binding domain"/>
    <property type="match status" value="1"/>
</dbReference>
<feature type="chain" id="PRO_5046535713" evidence="5">
    <location>
        <begin position="17"/>
        <end position="625"/>
    </location>
</feature>
<dbReference type="PROSITE" id="PS00624">
    <property type="entry name" value="GMC_OXRED_2"/>
    <property type="match status" value="1"/>
</dbReference>
<dbReference type="InterPro" id="IPR007867">
    <property type="entry name" value="GMC_OxRtase_C"/>
</dbReference>
<evidence type="ECO:0000256" key="5">
    <source>
        <dbReference type="SAM" id="SignalP"/>
    </source>
</evidence>
<dbReference type="InterPro" id="IPR012132">
    <property type="entry name" value="GMC_OxRdtase"/>
</dbReference>
<dbReference type="EMBL" id="DF843571">
    <property type="protein sequence ID" value="GAT47469.1"/>
    <property type="molecule type" value="Genomic_DNA"/>
</dbReference>
<accession>A0ABQ0LAF1</accession>
<dbReference type="Pfam" id="PF00732">
    <property type="entry name" value="GMC_oxred_N"/>
    <property type="match status" value="1"/>
</dbReference>
<evidence type="ECO:0000259" key="6">
    <source>
        <dbReference type="PROSITE" id="PS00624"/>
    </source>
</evidence>
<dbReference type="Gene3D" id="3.30.560.10">
    <property type="entry name" value="Glucose Oxidase, domain 3"/>
    <property type="match status" value="1"/>
</dbReference>
<reference evidence="7" key="1">
    <citation type="submission" date="2014-09" db="EMBL/GenBank/DDBJ databases">
        <title>Genome sequence of the luminous mushroom Mycena chlorophos for searching fungal bioluminescence genes.</title>
        <authorList>
            <person name="Tanaka Y."/>
            <person name="Kasuga D."/>
            <person name="Oba Y."/>
            <person name="Hase S."/>
            <person name="Sato K."/>
            <person name="Oba Y."/>
            <person name="Sakakibara Y."/>
        </authorList>
    </citation>
    <scope>NUCLEOTIDE SEQUENCE</scope>
</reference>
<dbReference type="PANTHER" id="PTHR11552">
    <property type="entry name" value="GLUCOSE-METHANOL-CHOLINE GMC OXIDOREDUCTASE"/>
    <property type="match status" value="1"/>
</dbReference>
<evidence type="ECO:0000256" key="2">
    <source>
        <dbReference type="ARBA" id="ARBA00010790"/>
    </source>
</evidence>
<gene>
    <name evidence="7" type="ORF">MCHLO_04929</name>
</gene>
<comment type="cofactor">
    <cofactor evidence="1">
        <name>FAD</name>
        <dbReference type="ChEBI" id="CHEBI:57692"/>
    </cofactor>
</comment>
<dbReference type="PANTHER" id="PTHR11552:SF147">
    <property type="entry name" value="CHOLINE DEHYDROGENASE, MITOCHONDRIAL"/>
    <property type="match status" value="1"/>
</dbReference>
<feature type="signal peptide" evidence="5">
    <location>
        <begin position="1"/>
        <end position="16"/>
    </location>
</feature>
<evidence type="ECO:0000313" key="8">
    <source>
        <dbReference type="Proteomes" id="UP000815677"/>
    </source>
</evidence>
<evidence type="ECO:0000313" key="7">
    <source>
        <dbReference type="EMBL" id="GAT47469.1"/>
    </source>
</evidence>
<comment type="similarity">
    <text evidence="2">Belongs to the GMC oxidoreductase family.</text>
</comment>
<evidence type="ECO:0000256" key="4">
    <source>
        <dbReference type="ARBA" id="ARBA00022827"/>
    </source>
</evidence>
<dbReference type="InterPro" id="IPR000172">
    <property type="entry name" value="GMC_OxRdtase_N"/>
</dbReference>
<keyword evidence="8" id="KW-1185">Reference proteome</keyword>
<proteinExistence type="inferred from homology"/>